<dbReference type="PANTHER" id="PTHR37550:SF3">
    <property type="entry name" value="ANTITOXIN VAPB1"/>
    <property type="match status" value="1"/>
</dbReference>
<dbReference type="InterPro" id="IPR047976">
    <property type="entry name" value="Anti_VapB2-like"/>
</dbReference>
<dbReference type="SUPFAM" id="SSF89447">
    <property type="entry name" value="AbrB/MazE/MraZ-like"/>
    <property type="match status" value="1"/>
</dbReference>
<gene>
    <name evidence="3" type="ORF">G3580_12505</name>
</gene>
<dbReference type="EMBL" id="CP048836">
    <property type="protein sequence ID" value="QID18388.1"/>
    <property type="molecule type" value="Genomic_DNA"/>
</dbReference>
<dbReference type="InterPro" id="IPR051734">
    <property type="entry name" value="VapB_TA_antitoxins"/>
</dbReference>
<evidence type="ECO:0000259" key="2">
    <source>
        <dbReference type="SMART" id="SM00966"/>
    </source>
</evidence>
<dbReference type="SMART" id="SM00966">
    <property type="entry name" value="SpoVT_AbrB"/>
    <property type="match status" value="1"/>
</dbReference>
<evidence type="ECO:0000256" key="1">
    <source>
        <dbReference type="ARBA" id="ARBA00007924"/>
    </source>
</evidence>
<keyword evidence="4" id="KW-1185">Reference proteome</keyword>
<dbReference type="InterPro" id="IPR007159">
    <property type="entry name" value="SpoVT-AbrB_dom"/>
</dbReference>
<evidence type="ECO:0000313" key="3">
    <source>
        <dbReference type="EMBL" id="QID18388.1"/>
    </source>
</evidence>
<dbReference type="AlphaFoldDB" id="A0A6C1B6P8"/>
<accession>A0A6C1B6P8</accession>
<dbReference type="Proteomes" id="UP000501991">
    <property type="component" value="Chromosome"/>
</dbReference>
<dbReference type="GO" id="GO:0003677">
    <property type="term" value="F:DNA binding"/>
    <property type="evidence" value="ECO:0007669"/>
    <property type="project" value="InterPro"/>
</dbReference>
<dbReference type="RefSeq" id="WP_173765994.1">
    <property type="nucleotide sequence ID" value="NZ_CP048836.1"/>
</dbReference>
<dbReference type="NCBIfam" id="NF040493">
    <property type="entry name" value="TA_anti_VapB"/>
    <property type="match status" value="1"/>
</dbReference>
<dbReference type="Pfam" id="PF04014">
    <property type="entry name" value="MazE_antitoxin"/>
    <property type="match status" value="1"/>
</dbReference>
<protein>
    <submittedName>
        <fullName evidence="3">Antitoxin</fullName>
    </submittedName>
</protein>
<feature type="domain" description="SpoVT-AbrB" evidence="2">
    <location>
        <begin position="7"/>
        <end position="46"/>
    </location>
</feature>
<name>A0A6C1B6P8_9RHOO</name>
<reference evidence="3 4" key="1">
    <citation type="submission" date="2020-02" db="EMBL/GenBank/DDBJ databases">
        <title>Nitrogenibacter mangrovi gen. nov., sp. nov. isolated from mangrove sediment, a denitrifying betaproteobacterium.</title>
        <authorList>
            <person name="Liao H."/>
            <person name="Tian Y."/>
        </authorList>
    </citation>
    <scope>NUCLEOTIDE SEQUENCE [LARGE SCALE GENOMIC DNA]</scope>
    <source>
        <strain evidence="3 4">M9-3-2</strain>
    </source>
</reference>
<dbReference type="KEGG" id="azq:G3580_12505"/>
<sequence length="76" mass="8680">MDTAKLFINGRSQAVRLPKEFRFEGDEVFIKRVGDAVVLLPRHGWKTLFDGLEAFEAGFAIEREQPSMQTREALDP</sequence>
<dbReference type="PANTHER" id="PTHR37550">
    <property type="entry name" value="ANTITOXIN VAPB1"/>
    <property type="match status" value="1"/>
</dbReference>
<evidence type="ECO:0000313" key="4">
    <source>
        <dbReference type="Proteomes" id="UP000501991"/>
    </source>
</evidence>
<proteinExistence type="inferred from homology"/>
<comment type="similarity">
    <text evidence="1">Belongs to the VapB family.</text>
</comment>
<organism evidence="3 4">
    <name type="scientific">Nitrogeniibacter mangrovi</name>
    <dbReference type="NCBI Taxonomy" id="2016596"/>
    <lineage>
        <taxon>Bacteria</taxon>
        <taxon>Pseudomonadati</taxon>
        <taxon>Pseudomonadota</taxon>
        <taxon>Betaproteobacteria</taxon>
        <taxon>Rhodocyclales</taxon>
        <taxon>Zoogloeaceae</taxon>
        <taxon>Nitrogeniibacter</taxon>
    </lineage>
</organism>
<dbReference type="Gene3D" id="2.10.260.10">
    <property type="match status" value="1"/>
</dbReference>
<dbReference type="InterPro" id="IPR037914">
    <property type="entry name" value="SpoVT-AbrB_sf"/>
</dbReference>